<dbReference type="EMBL" id="NIZW01000015">
    <property type="protein sequence ID" value="PHQ33656.1"/>
    <property type="molecule type" value="Genomic_DNA"/>
</dbReference>
<sequence>MNLDKFQRAWKADASELKVTFDAELLSQQVQQSHDQFRNIIFWRDVREVGVSLLMIPIWLAMGIGMSLPWSWWLTVPVLLWIAGFMLIDRKLHPKAPSDPGQPLLFYAKESLTQVEHQIWLLRNIFWWYLLPFTISLMAFFIHVAWNTTGTWWGCILVTTPFGVFLFYLYRKIYRLNQKAVDEQLQPRQEHLQRIVANLESDDASDGGEVDDLVELVSSLVVDEQTSGDIPGGQDWGSWSENWNRIVPSWWMAAMILVPTLVGGYCGYRFSFSQAGPVFFQSVVAAVIPFEIMFFGRWYLISKRSKEKPPTDSVAKQIGAPAILVLILIFVISTLAVAAVFSFVGHARSGGSSDTEAVVVADSPVNAGTYAKVAPFSDVRWEGDLPTIRLTDGWAQLNSIDGIPIQDIMSFANEQYGSTARKRFTEDFVEVVSKMGHDLDWEVELELQFPDGEVKTVREQMTLVYQRLAAFNLQIRTQYNLSQEEPDATE</sequence>
<organism evidence="2 3">
    <name type="scientific">Rhodopirellula bahusiensis</name>
    <dbReference type="NCBI Taxonomy" id="2014065"/>
    <lineage>
        <taxon>Bacteria</taxon>
        <taxon>Pseudomonadati</taxon>
        <taxon>Planctomycetota</taxon>
        <taxon>Planctomycetia</taxon>
        <taxon>Pirellulales</taxon>
        <taxon>Pirellulaceae</taxon>
        <taxon>Rhodopirellula</taxon>
    </lineage>
</organism>
<dbReference type="RefSeq" id="WP_099262216.1">
    <property type="nucleotide sequence ID" value="NZ_NIZW01000015.1"/>
</dbReference>
<feature type="transmembrane region" description="Helical" evidence="1">
    <location>
        <begin position="46"/>
        <end position="64"/>
    </location>
</feature>
<dbReference type="AlphaFoldDB" id="A0A2G1W3P8"/>
<dbReference type="OrthoDB" id="9801061at2"/>
<evidence type="ECO:0000256" key="1">
    <source>
        <dbReference type="SAM" id="Phobius"/>
    </source>
</evidence>
<feature type="transmembrane region" description="Helical" evidence="1">
    <location>
        <begin position="151"/>
        <end position="170"/>
    </location>
</feature>
<name>A0A2G1W3P8_9BACT</name>
<dbReference type="GeneID" id="90610096"/>
<reference evidence="2 3" key="1">
    <citation type="submission" date="2017-06" db="EMBL/GenBank/DDBJ databases">
        <title>Description of Rhodopirellula bahusiensis sp. nov.</title>
        <authorList>
            <person name="Kizina J."/>
            <person name="Harder J."/>
        </authorList>
    </citation>
    <scope>NUCLEOTIDE SEQUENCE [LARGE SCALE GENOMIC DNA]</scope>
    <source>
        <strain evidence="2 3">SWK21</strain>
    </source>
</reference>
<keyword evidence="1" id="KW-1133">Transmembrane helix</keyword>
<feature type="transmembrane region" description="Helical" evidence="1">
    <location>
        <begin position="126"/>
        <end position="145"/>
    </location>
</feature>
<keyword evidence="1" id="KW-0812">Transmembrane</keyword>
<accession>A0A2G1W3P8</accession>
<feature type="transmembrane region" description="Helical" evidence="1">
    <location>
        <begin position="250"/>
        <end position="272"/>
    </location>
</feature>
<feature type="transmembrane region" description="Helical" evidence="1">
    <location>
        <begin position="321"/>
        <end position="344"/>
    </location>
</feature>
<keyword evidence="1" id="KW-0472">Membrane</keyword>
<feature type="transmembrane region" description="Helical" evidence="1">
    <location>
        <begin position="278"/>
        <end position="300"/>
    </location>
</feature>
<evidence type="ECO:0000313" key="2">
    <source>
        <dbReference type="EMBL" id="PHQ33656.1"/>
    </source>
</evidence>
<dbReference type="Proteomes" id="UP000225740">
    <property type="component" value="Unassembled WGS sequence"/>
</dbReference>
<evidence type="ECO:0000313" key="3">
    <source>
        <dbReference type="Proteomes" id="UP000225740"/>
    </source>
</evidence>
<gene>
    <name evidence="2" type="ORF">CEE69_18930</name>
</gene>
<keyword evidence="3" id="KW-1185">Reference proteome</keyword>
<feature type="transmembrane region" description="Helical" evidence="1">
    <location>
        <begin position="70"/>
        <end position="88"/>
    </location>
</feature>
<proteinExistence type="predicted"/>
<comment type="caution">
    <text evidence="2">The sequence shown here is derived from an EMBL/GenBank/DDBJ whole genome shotgun (WGS) entry which is preliminary data.</text>
</comment>
<protein>
    <submittedName>
        <fullName evidence="2">Uncharacterized protein</fullName>
    </submittedName>
</protein>